<dbReference type="EMBL" id="JAGIOF010000001">
    <property type="protein sequence ID" value="MBP2385660.1"/>
    <property type="molecule type" value="Genomic_DNA"/>
</dbReference>
<keyword evidence="2" id="KW-0812">Transmembrane</keyword>
<name>A0ABS4XB22_9MICC</name>
<sequence>MERGQRSRRHLEGDADMQEPKPKAAAGRRCWPLAVAIGALLAVLVTGAWAGYRSPARHHRHALHRGETGPLDGRAVDRPG</sequence>
<keyword evidence="4" id="KW-1185">Reference proteome</keyword>
<reference evidence="3 4" key="1">
    <citation type="submission" date="2021-03" db="EMBL/GenBank/DDBJ databases">
        <title>Sequencing the genomes of 1000 actinobacteria strains.</title>
        <authorList>
            <person name="Klenk H.-P."/>
        </authorList>
    </citation>
    <scope>NUCLEOTIDE SEQUENCE [LARGE SCALE GENOMIC DNA]</scope>
    <source>
        <strain evidence="3 4">DSM 15797</strain>
    </source>
</reference>
<dbReference type="Proteomes" id="UP001296993">
    <property type="component" value="Unassembled WGS sequence"/>
</dbReference>
<keyword evidence="2" id="KW-0472">Membrane</keyword>
<organism evidence="3 4">
    <name type="scientific">Paeniglutamicibacter kerguelensis</name>
    <dbReference type="NCBI Taxonomy" id="254788"/>
    <lineage>
        <taxon>Bacteria</taxon>
        <taxon>Bacillati</taxon>
        <taxon>Actinomycetota</taxon>
        <taxon>Actinomycetes</taxon>
        <taxon>Micrococcales</taxon>
        <taxon>Micrococcaceae</taxon>
        <taxon>Paeniglutamicibacter</taxon>
    </lineage>
</organism>
<feature type="region of interest" description="Disordered" evidence="1">
    <location>
        <begin position="1"/>
        <end position="25"/>
    </location>
</feature>
<proteinExistence type="predicted"/>
<evidence type="ECO:0000313" key="3">
    <source>
        <dbReference type="EMBL" id="MBP2385660.1"/>
    </source>
</evidence>
<feature type="transmembrane region" description="Helical" evidence="2">
    <location>
        <begin position="30"/>
        <end position="52"/>
    </location>
</feature>
<evidence type="ECO:0000256" key="1">
    <source>
        <dbReference type="SAM" id="MobiDB-lite"/>
    </source>
</evidence>
<feature type="region of interest" description="Disordered" evidence="1">
    <location>
        <begin position="56"/>
        <end position="80"/>
    </location>
</feature>
<evidence type="ECO:0000313" key="4">
    <source>
        <dbReference type="Proteomes" id="UP001296993"/>
    </source>
</evidence>
<gene>
    <name evidence="3" type="ORF">JOF47_001171</name>
</gene>
<keyword evidence="2" id="KW-1133">Transmembrane helix</keyword>
<evidence type="ECO:0000256" key="2">
    <source>
        <dbReference type="SAM" id="Phobius"/>
    </source>
</evidence>
<feature type="compositionally biased region" description="Basic and acidic residues" evidence="1">
    <location>
        <begin position="1"/>
        <end position="22"/>
    </location>
</feature>
<protein>
    <submittedName>
        <fullName evidence="3">Uncharacterized protein</fullName>
    </submittedName>
</protein>
<accession>A0ABS4XB22</accession>
<comment type="caution">
    <text evidence="3">The sequence shown here is derived from an EMBL/GenBank/DDBJ whole genome shotgun (WGS) entry which is preliminary data.</text>
</comment>